<feature type="signal peptide" evidence="1">
    <location>
        <begin position="1"/>
        <end position="22"/>
    </location>
</feature>
<comment type="caution">
    <text evidence="2">The sequence shown here is derived from an EMBL/GenBank/DDBJ whole genome shotgun (WGS) entry which is preliminary data.</text>
</comment>
<dbReference type="AlphaFoldDB" id="S9S0B3"/>
<feature type="chain" id="PRO_5004569126" evidence="1">
    <location>
        <begin position="23"/>
        <end position="108"/>
    </location>
</feature>
<dbReference type="STRING" id="1123237.Salmuc_05600"/>
<gene>
    <name evidence="2" type="ORF">Salmuc_05600</name>
</gene>
<dbReference type="HOGENOM" id="CLU_176260_0_0_5"/>
<keyword evidence="3" id="KW-1185">Reference proteome</keyword>
<keyword evidence="1" id="KW-0732">Signal</keyword>
<evidence type="ECO:0000313" key="2">
    <source>
        <dbReference type="EMBL" id="EPX79659.1"/>
    </source>
</evidence>
<dbReference type="Proteomes" id="UP000015347">
    <property type="component" value="Unassembled WGS sequence"/>
</dbReference>
<reference evidence="3" key="1">
    <citation type="journal article" date="2014" name="Stand. Genomic Sci.">
        <title>Genome sequence of the exopolysaccharide-producing Salipiger mucosus type strain (DSM 16094(T)), a moderately halophilic member of the Roseobacter clade.</title>
        <authorList>
            <person name="Riedel T."/>
            <person name="Spring S."/>
            <person name="Fiebig A."/>
            <person name="Petersen J."/>
            <person name="Kyrpides N.C."/>
            <person name="Goker M."/>
            <person name="Klenk H.P."/>
        </authorList>
    </citation>
    <scope>NUCLEOTIDE SEQUENCE [LARGE SCALE GENOMIC DNA]</scope>
    <source>
        <strain evidence="3">DSM 16094</strain>
    </source>
</reference>
<organism evidence="2 3">
    <name type="scientific">Salipiger mucosus DSM 16094</name>
    <dbReference type="NCBI Taxonomy" id="1123237"/>
    <lineage>
        <taxon>Bacteria</taxon>
        <taxon>Pseudomonadati</taxon>
        <taxon>Pseudomonadota</taxon>
        <taxon>Alphaproteobacteria</taxon>
        <taxon>Rhodobacterales</taxon>
        <taxon>Roseobacteraceae</taxon>
        <taxon>Salipiger</taxon>
    </lineage>
</organism>
<sequence length="108" mass="11139">MRTSVFFGALAALTVSASGALAWNDAYTGDATADPSRQPLVQAYPAANYCPAGKQPVILGGVICCGVPNAGTYYNPVSVRKAAPRPAPATSYMPRPYAPVGEKGVAYD</sequence>
<evidence type="ECO:0000313" key="3">
    <source>
        <dbReference type="Proteomes" id="UP000015347"/>
    </source>
</evidence>
<evidence type="ECO:0000256" key="1">
    <source>
        <dbReference type="SAM" id="SignalP"/>
    </source>
</evidence>
<proteinExistence type="predicted"/>
<name>S9S0B3_9RHOB</name>
<accession>S9S0B3</accession>
<dbReference type="eggNOG" id="ENOG5032XFH">
    <property type="taxonomic scope" value="Bacteria"/>
</dbReference>
<dbReference type="RefSeq" id="WP_020038501.1">
    <property type="nucleotide sequence ID" value="NZ_KE557278.1"/>
</dbReference>
<protein>
    <submittedName>
        <fullName evidence="2">Uncharacterized protein</fullName>
    </submittedName>
</protein>
<dbReference type="OrthoDB" id="7875085at2"/>
<dbReference type="EMBL" id="APVH01000035">
    <property type="protein sequence ID" value="EPX79659.1"/>
    <property type="molecule type" value="Genomic_DNA"/>
</dbReference>